<evidence type="ECO:0000256" key="5">
    <source>
        <dbReference type="ARBA" id="ARBA00022741"/>
    </source>
</evidence>
<evidence type="ECO:0000256" key="9">
    <source>
        <dbReference type="SAM" id="Phobius"/>
    </source>
</evidence>
<dbReference type="PANTHER" id="PTHR24421">
    <property type="entry name" value="NITRATE/NITRITE SENSOR PROTEIN NARX-RELATED"/>
    <property type="match status" value="1"/>
</dbReference>
<keyword evidence="9" id="KW-0812">Transmembrane</keyword>
<dbReference type="GO" id="GO:0000155">
    <property type="term" value="F:phosphorelay sensor kinase activity"/>
    <property type="evidence" value="ECO:0007669"/>
    <property type="project" value="InterPro"/>
</dbReference>
<evidence type="ECO:0000256" key="7">
    <source>
        <dbReference type="ARBA" id="ARBA00022840"/>
    </source>
</evidence>
<dbReference type="Gene3D" id="3.30.565.10">
    <property type="entry name" value="Histidine kinase-like ATPase, C-terminal domain"/>
    <property type="match status" value="1"/>
</dbReference>
<evidence type="ECO:0000256" key="8">
    <source>
        <dbReference type="ARBA" id="ARBA00023012"/>
    </source>
</evidence>
<dbReference type="GO" id="GO:0046983">
    <property type="term" value="F:protein dimerization activity"/>
    <property type="evidence" value="ECO:0007669"/>
    <property type="project" value="InterPro"/>
</dbReference>
<evidence type="ECO:0000256" key="4">
    <source>
        <dbReference type="ARBA" id="ARBA00022679"/>
    </source>
</evidence>
<feature type="transmembrane region" description="Helical" evidence="9">
    <location>
        <begin position="135"/>
        <end position="158"/>
    </location>
</feature>
<name>A0A1H6AXZ3_9ACTN</name>
<organism evidence="11 12">
    <name type="scientific">Nonomuraea solani</name>
    <dbReference type="NCBI Taxonomy" id="1144553"/>
    <lineage>
        <taxon>Bacteria</taxon>
        <taxon>Bacillati</taxon>
        <taxon>Actinomycetota</taxon>
        <taxon>Actinomycetes</taxon>
        <taxon>Streptosporangiales</taxon>
        <taxon>Streptosporangiaceae</taxon>
        <taxon>Nonomuraea</taxon>
    </lineage>
</organism>
<dbReference type="PANTHER" id="PTHR24421:SF10">
    <property type="entry name" value="NITRATE_NITRITE SENSOR PROTEIN NARQ"/>
    <property type="match status" value="1"/>
</dbReference>
<evidence type="ECO:0000259" key="10">
    <source>
        <dbReference type="Pfam" id="PF07730"/>
    </source>
</evidence>
<evidence type="ECO:0000313" key="11">
    <source>
        <dbReference type="EMBL" id="SEG53421.1"/>
    </source>
</evidence>
<dbReference type="InterPro" id="IPR011712">
    <property type="entry name" value="Sig_transdc_His_kin_sub3_dim/P"/>
</dbReference>
<feature type="domain" description="Signal transduction histidine kinase subgroup 3 dimerisation and phosphoacceptor" evidence="10">
    <location>
        <begin position="181"/>
        <end position="246"/>
    </location>
</feature>
<keyword evidence="12" id="KW-1185">Reference proteome</keyword>
<keyword evidence="6 11" id="KW-0418">Kinase</keyword>
<dbReference type="EC" id="2.7.13.3" evidence="2"/>
<dbReference type="Proteomes" id="UP000236732">
    <property type="component" value="Unassembled WGS sequence"/>
</dbReference>
<evidence type="ECO:0000256" key="3">
    <source>
        <dbReference type="ARBA" id="ARBA00022553"/>
    </source>
</evidence>
<dbReference type="InterPro" id="IPR050482">
    <property type="entry name" value="Sensor_HK_TwoCompSys"/>
</dbReference>
<accession>A0A1H6AXZ3</accession>
<keyword evidence="7" id="KW-0067">ATP-binding</keyword>
<dbReference type="GO" id="GO:0005524">
    <property type="term" value="F:ATP binding"/>
    <property type="evidence" value="ECO:0007669"/>
    <property type="project" value="UniProtKB-KW"/>
</dbReference>
<dbReference type="Pfam" id="PF07730">
    <property type="entry name" value="HisKA_3"/>
    <property type="match status" value="1"/>
</dbReference>
<dbReference type="EMBL" id="FNVT01000003">
    <property type="protein sequence ID" value="SEG53421.1"/>
    <property type="molecule type" value="Genomic_DNA"/>
</dbReference>
<reference evidence="11 12" key="1">
    <citation type="submission" date="2016-10" db="EMBL/GenBank/DDBJ databases">
        <authorList>
            <person name="de Groot N.N."/>
        </authorList>
    </citation>
    <scope>NUCLEOTIDE SEQUENCE [LARGE SCALE GENOMIC DNA]</scope>
    <source>
        <strain evidence="11 12">CGMCC 4.7037</strain>
    </source>
</reference>
<keyword evidence="9" id="KW-1133">Transmembrane helix</keyword>
<keyword evidence="4" id="KW-0808">Transferase</keyword>
<proteinExistence type="predicted"/>
<sequence length="365" mass="38771">MVYDLLLWVVLGVFIAAMGPDPVKDPAAFALVTVPRIVLGGLAVLVGRPYPLLALVLVLPLGPWRFTDGFATVDLSRLAPQRNVKIVPLLATSPFIVWYAYLTGRRLARVWPALLVFCLIGVVGVAVVLAQGGDLGLWVSMVTGVIGTYLVPYLFGLLRRRLLQQRLQARRSAEEQARLRERARIARDMHDSLGHDLALIAVRAAGLEMAPGLAPEQVGAAGELRIAAADATERLRQIIGLLREDADAAPLVPVNENLAELVRRAAASGMEVTLDLAPGPVPELAHAVVQEGLTNAAKHAPGALVEVVVAPERISVRNGPPRSRSTVRSGGMGLAGLRERVRLAGGVLSAGPVGDGFELTVTLPP</sequence>
<gene>
    <name evidence="11" type="ORF">SAMN05444920_10326</name>
</gene>
<evidence type="ECO:0000256" key="1">
    <source>
        <dbReference type="ARBA" id="ARBA00000085"/>
    </source>
</evidence>
<comment type="catalytic activity">
    <reaction evidence="1">
        <text>ATP + protein L-histidine = ADP + protein N-phospho-L-histidine.</text>
        <dbReference type="EC" id="2.7.13.3"/>
    </reaction>
</comment>
<evidence type="ECO:0000313" key="12">
    <source>
        <dbReference type="Proteomes" id="UP000236732"/>
    </source>
</evidence>
<keyword evidence="8" id="KW-0902">Two-component regulatory system</keyword>
<dbReference type="CDD" id="cd16917">
    <property type="entry name" value="HATPase_UhpB-NarQ-NarX-like"/>
    <property type="match status" value="1"/>
</dbReference>
<dbReference type="GO" id="GO:0016020">
    <property type="term" value="C:membrane"/>
    <property type="evidence" value="ECO:0007669"/>
    <property type="project" value="InterPro"/>
</dbReference>
<keyword evidence="9" id="KW-0472">Membrane</keyword>
<dbReference type="Gene3D" id="1.20.5.1930">
    <property type="match status" value="1"/>
</dbReference>
<protein>
    <recommendedName>
        <fullName evidence="2">histidine kinase</fullName>
        <ecNumber evidence="2">2.7.13.3</ecNumber>
    </recommendedName>
</protein>
<dbReference type="SUPFAM" id="SSF55874">
    <property type="entry name" value="ATPase domain of HSP90 chaperone/DNA topoisomerase II/histidine kinase"/>
    <property type="match status" value="1"/>
</dbReference>
<keyword evidence="3" id="KW-0597">Phosphoprotein</keyword>
<evidence type="ECO:0000256" key="2">
    <source>
        <dbReference type="ARBA" id="ARBA00012438"/>
    </source>
</evidence>
<keyword evidence="5" id="KW-0547">Nucleotide-binding</keyword>
<feature type="transmembrane region" description="Helical" evidence="9">
    <location>
        <begin position="110"/>
        <end position="129"/>
    </location>
</feature>
<dbReference type="AlphaFoldDB" id="A0A1H6AXZ3"/>
<evidence type="ECO:0000256" key="6">
    <source>
        <dbReference type="ARBA" id="ARBA00022777"/>
    </source>
</evidence>
<dbReference type="InterPro" id="IPR036890">
    <property type="entry name" value="HATPase_C_sf"/>
</dbReference>